<sequence length="244" mass="25652">MTEYKIEVRDMEFNFPHPMRLAVGSHAAGSGRGCAMNVISYENGDTEITDYPACSAKPLARLVQSVNDNLCTHRDGDFLCPACSVTVLELGHATVGTGDFSQVTLRLWLRALLERIAPDAGGARAAVLGVAELLGEREPDRDALRSARKVARAYAAADAAYAADADAADAAYAAADADAADADAYAAYAADAACAAYAARVGGDRVEFTRCAIAEWHRIAGTQAPAAEPARTLAAVEQMVQVRS</sequence>
<organism evidence="1 2">
    <name type="scientific">Pseudonocardia autotrophica</name>
    <name type="common">Amycolata autotrophica</name>
    <name type="synonym">Nocardia autotrophica</name>
    <dbReference type="NCBI Taxonomy" id="2074"/>
    <lineage>
        <taxon>Bacteria</taxon>
        <taxon>Bacillati</taxon>
        <taxon>Actinomycetota</taxon>
        <taxon>Actinomycetes</taxon>
        <taxon>Pseudonocardiales</taxon>
        <taxon>Pseudonocardiaceae</taxon>
        <taxon>Pseudonocardia</taxon>
    </lineage>
</organism>
<dbReference type="STRING" id="2074.BG845_05620"/>
<reference evidence="1 2" key="1">
    <citation type="submission" date="2016-09" db="EMBL/GenBank/DDBJ databases">
        <title>Pseudonocardia autotrophica DSM535, a candidate organism with high potential of specific P450 cytochromes.</title>
        <authorList>
            <person name="Grumaz C."/>
            <person name="Vainshtein Y."/>
            <person name="Kirstahler P."/>
            <person name="Sohn K."/>
        </authorList>
    </citation>
    <scope>NUCLEOTIDE SEQUENCE [LARGE SCALE GENOMIC DNA]</scope>
    <source>
        <strain evidence="1 2">DSM 535</strain>
    </source>
</reference>
<dbReference type="AlphaFoldDB" id="A0A1Y2MLF7"/>
<evidence type="ECO:0000313" key="1">
    <source>
        <dbReference type="EMBL" id="OSY36105.1"/>
    </source>
</evidence>
<protein>
    <submittedName>
        <fullName evidence="1">Uncharacterized protein</fullName>
    </submittedName>
</protein>
<name>A0A1Y2MLF7_PSEAH</name>
<dbReference type="EMBL" id="MIGB01000043">
    <property type="protein sequence ID" value="OSY36105.1"/>
    <property type="molecule type" value="Genomic_DNA"/>
</dbReference>
<proteinExistence type="predicted"/>
<accession>A0A1Y2MLF7</accession>
<gene>
    <name evidence="1" type="ORF">BG845_05620</name>
</gene>
<dbReference type="RefSeq" id="WP_125911409.1">
    <property type="nucleotide sequence ID" value="NZ_AP018920.1"/>
</dbReference>
<comment type="caution">
    <text evidence="1">The sequence shown here is derived from an EMBL/GenBank/DDBJ whole genome shotgun (WGS) entry which is preliminary data.</text>
</comment>
<evidence type="ECO:0000313" key="2">
    <source>
        <dbReference type="Proteomes" id="UP000194360"/>
    </source>
</evidence>
<keyword evidence="2" id="KW-1185">Reference proteome</keyword>
<dbReference type="Proteomes" id="UP000194360">
    <property type="component" value="Unassembled WGS sequence"/>
</dbReference>